<evidence type="ECO:0000256" key="1">
    <source>
        <dbReference type="SAM" id="MobiDB-lite"/>
    </source>
</evidence>
<evidence type="ECO:0000313" key="3">
    <source>
        <dbReference type="Proteomes" id="UP000706172"/>
    </source>
</evidence>
<feature type="region of interest" description="Disordered" evidence="1">
    <location>
        <begin position="229"/>
        <end position="261"/>
    </location>
</feature>
<sequence length="261" mass="30186">MVSENTDLEAVKNHLKLHKISTLDQIKKELFTNSTMTVFRKLKSLGYLSSYSHRGKYYTLESIADFDETGLWSFNSIWFSKYGNLIETTAEFVDLSQAGFSAQELSRILNVEVKHPLLELFRQKRLYREKISTVFIYFSQDPSKQRQQITLRKSGEPLVDFDRTYEIEVFRDELKAAIILFYSLLDEKQRRLYAGLESFKIGHGGDKKMADFFGLDPHTIAKGRREILGGTIQTKSVREKGSGRKPVEKKFQKSSPKSKKS</sequence>
<name>A0A931CNX6_9BACT</name>
<protein>
    <submittedName>
        <fullName evidence="2">Uncharacterized protein</fullName>
    </submittedName>
</protein>
<feature type="compositionally biased region" description="Basic and acidic residues" evidence="1">
    <location>
        <begin position="236"/>
        <end position="251"/>
    </location>
</feature>
<proteinExistence type="predicted"/>
<evidence type="ECO:0000313" key="2">
    <source>
        <dbReference type="EMBL" id="MBG0778482.1"/>
    </source>
</evidence>
<dbReference type="AlphaFoldDB" id="A0A931CNX6"/>
<comment type="caution">
    <text evidence="2">The sequence shown here is derived from an EMBL/GenBank/DDBJ whole genome shotgun (WGS) entry which is preliminary data.</text>
</comment>
<dbReference type="EMBL" id="JACCQK010000032">
    <property type="protein sequence ID" value="MBG0778482.1"/>
    <property type="molecule type" value="Genomic_DNA"/>
</dbReference>
<organism evidence="2 3">
    <name type="scientific">Desulfotignum balticum</name>
    <dbReference type="NCBI Taxonomy" id="115781"/>
    <lineage>
        <taxon>Bacteria</taxon>
        <taxon>Pseudomonadati</taxon>
        <taxon>Thermodesulfobacteriota</taxon>
        <taxon>Desulfobacteria</taxon>
        <taxon>Desulfobacterales</taxon>
        <taxon>Desulfobacteraceae</taxon>
        <taxon>Desulfotignum</taxon>
    </lineage>
</organism>
<accession>A0A931CNX6</accession>
<reference evidence="2" key="1">
    <citation type="submission" date="2020-07" db="EMBL/GenBank/DDBJ databases">
        <title>Severe corrosion of carbon steel in oil field produced water can be linked to methanogenic archaea containing a special type of NiFe hydrogenase.</title>
        <authorList>
            <person name="Lahme S."/>
            <person name="Mand J."/>
            <person name="Longwell J."/>
            <person name="Smith R."/>
            <person name="Enning D."/>
        </authorList>
    </citation>
    <scope>NUCLEOTIDE SEQUENCE</scope>
    <source>
        <strain evidence="2">MIC098Bin6</strain>
    </source>
</reference>
<dbReference type="Proteomes" id="UP000706172">
    <property type="component" value="Unassembled WGS sequence"/>
</dbReference>
<gene>
    <name evidence="2" type="ORF">H0S81_00930</name>
</gene>